<dbReference type="EMBL" id="JAGSXJ010000013">
    <property type="protein sequence ID" value="KAH6686258.1"/>
    <property type="molecule type" value="Genomic_DNA"/>
</dbReference>
<accession>A0A9P9AB63</accession>
<dbReference type="AlphaFoldDB" id="A0A9P9AB63"/>
<dbReference type="Gene3D" id="3.40.970.10">
    <property type="entry name" value="Ribonuclease H1, N-terminal domain"/>
    <property type="match status" value="1"/>
</dbReference>
<name>A0A9P9AB63_9PEZI</name>
<proteinExistence type="predicted"/>
<reference evidence="2" key="1">
    <citation type="journal article" date="2021" name="Nat. Commun.">
        <title>Genetic determinants of endophytism in the Arabidopsis root mycobiome.</title>
        <authorList>
            <person name="Mesny F."/>
            <person name="Miyauchi S."/>
            <person name="Thiergart T."/>
            <person name="Pickel B."/>
            <person name="Atanasova L."/>
            <person name="Karlsson M."/>
            <person name="Huettel B."/>
            <person name="Barry K.W."/>
            <person name="Haridas S."/>
            <person name="Chen C."/>
            <person name="Bauer D."/>
            <person name="Andreopoulos W."/>
            <person name="Pangilinan J."/>
            <person name="LaButti K."/>
            <person name="Riley R."/>
            <person name="Lipzen A."/>
            <person name="Clum A."/>
            <person name="Drula E."/>
            <person name="Henrissat B."/>
            <person name="Kohler A."/>
            <person name="Grigoriev I.V."/>
            <person name="Martin F.M."/>
            <person name="Hacquard S."/>
        </authorList>
    </citation>
    <scope>NUCLEOTIDE SEQUENCE</scope>
    <source>
        <strain evidence="2">MPI-SDFR-AT-0117</strain>
    </source>
</reference>
<evidence type="ECO:0000313" key="2">
    <source>
        <dbReference type="EMBL" id="KAH6686258.1"/>
    </source>
</evidence>
<feature type="domain" description="Ribonuclease H1 N-terminal" evidence="1">
    <location>
        <begin position="28"/>
        <end position="73"/>
    </location>
</feature>
<dbReference type="OrthoDB" id="5241333at2759"/>
<evidence type="ECO:0000259" key="1">
    <source>
        <dbReference type="Pfam" id="PF01693"/>
    </source>
</evidence>
<comment type="caution">
    <text evidence="2">The sequence shown here is derived from an EMBL/GenBank/DDBJ whole genome shotgun (WGS) entry which is preliminary data.</text>
</comment>
<keyword evidence="3" id="KW-1185">Reference proteome</keyword>
<gene>
    <name evidence="2" type="ORF">F5X68DRAFT_208632</name>
</gene>
<dbReference type="Pfam" id="PF01693">
    <property type="entry name" value="Cauli_VI"/>
    <property type="match status" value="1"/>
</dbReference>
<dbReference type="InterPro" id="IPR037056">
    <property type="entry name" value="RNase_H1_N_sf"/>
</dbReference>
<dbReference type="SUPFAM" id="SSF55658">
    <property type="entry name" value="L9 N-domain-like"/>
    <property type="match status" value="1"/>
</dbReference>
<evidence type="ECO:0000313" key="3">
    <source>
        <dbReference type="Proteomes" id="UP000770015"/>
    </source>
</evidence>
<dbReference type="Proteomes" id="UP000770015">
    <property type="component" value="Unassembled WGS sequence"/>
</dbReference>
<dbReference type="InterPro" id="IPR009027">
    <property type="entry name" value="Ribosomal_bL9/RNase_H1_N"/>
</dbReference>
<protein>
    <recommendedName>
        <fullName evidence="1">Ribonuclease H1 N-terminal domain-containing protein</fullName>
    </recommendedName>
</protein>
<dbReference type="InterPro" id="IPR011320">
    <property type="entry name" value="RNase_H1_N"/>
</dbReference>
<organism evidence="2 3">
    <name type="scientific">Plectosphaerella plurivora</name>
    <dbReference type="NCBI Taxonomy" id="936078"/>
    <lineage>
        <taxon>Eukaryota</taxon>
        <taxon>Fungi</taxon>
        <taxon>Dikarya</taxon>
        <taxon>Ascomycota</taxon>
        <taxon>Pezizomycotina</taxon>
        <taxon>Sordariomycetes</taxon>
        <taxon>Hypocreomycetidae</taxon>
        <taxon>Glomerellales</taxon>
        <taxon>Plectosphaerellaceae</taxon>
        <taxon>Plectosphaerella</taxon>
    </lineage>
</organism>
<sequence>MKLHGAVHFDAILQSENAYKGPKTAISYYAVANGRNPGVKELYEGPGGALNEVHRFSGSCHQSFPTRRQAEQFIKDWEGQMVSVAVQKYDRELSEGRRPPLIKGGSWLASLPPVDAVKQEELEDAIKGLSIAECGG</sequence>